<evidence type="ECO:0000256" key="2">
    <source>
        <dbReference type="ARBA" id="ARBA00008892"/>
    </source>
</evidence>
<sequence length="56" mass="6641">MPQMAPISWLSLFILFSMIFMLFNIMNYFCIVFAPSMNMEDSKTSQLTPPSLNWKW</sequence>
<comment type="similarity">
    <text evidence="2 12">Belongs to the ATPase protein 8 family.</text>
</comment>
<feature type="transmembrane region" description="Helical" evidence="13">
    <location>
        <begin position="12"/>
        <end position="34"/>
    </location>
</feature>
<accession>A0A411NHJ5</accession>
<dbReference type="GO" id="GO:0015078">
    <property type="term" value="F:proton transmembrane transporter activity"/>
    <property type="evidence" value="ECO:0007669"/>
    <property type="project" value="InterPro"/>
</dbReference>
<evidence type="ECO:0000256" key="9">
    <source>
        <dbReference type="ARBA" id="ARBA00023065"/>
    </source>
</evidence>
<dbReference type="GO" id="GO:0045259">
    <property type="term" value="C:proton-transporting ATP synthase complex"/>
    <property type="evidence" value="ECO:0007669"/>
    <property type="project" value="UniProtKB-KW"/>
</dbReference>
<keyword evidence="7 12" id="KW-0375">Hydrogen ion transport</keyword>
<keyword evidence="9 12" id="KW-0406">Ion transport</keyword>
<keyword evidence="10 12" id="KW-0496">Mitochondrion</keyword>
<comment type="subunit">
    <text evidence="3">F-type ATPases have 2 components, CF(1) - the catalytic core - and CF(0) - the membrane proton channel.</text>
</comment>
<evidence type="ECO:0000256" key="6">
    <source>
        <dbReference type="ARBA" id="ARBA00022692"/>
    </source>
</evidence>
<comment type="subcellular location">
    <subcellularLocation>
        <location evidence="1 12">Mitochondrion membrane</location>
        <topology evidence="1 12">Single-pass membrane protein</topology>
    </subcellularLocation>
</comment>
<evidence type="ECO:0000256" key="1">
    <source>
        <dbReference type="ARBA" id="ARBA00004304"/>
    </source>
</evidence>
<evidence type="ECO:0000313" key="14">
    <source>
        <dbReference type="EMBL" id="QBF44158.1"/>
    </source>
</evidence>
<evidence type="ECO:0000256" key="8">
    <source>
        <dbReference type="ARBA" id="ARBA00022989"/>
    </source>
</evidence>
<keyword evidence="8 13" id="KW-1133">Transmembrane helix</keyword>
<keyword evidence="5 12" id="KW-0138">CF(0)</keyword>
<proteinExistence type="inferred from homology"/>
<organism evidence="14">
    <name type="scientific">Simulium quinquestriatum</name>
    <dbReference type="NCBI Taxonomy" id="154791"/>
    <lineage>
        <taxon>Eukaryota</taxon>
        <taxon>Metazoa</taxon>
        <taxon>Ecdysozoa</taxon>
        <taxon>Arthropoda</taxon>
        <taxon>Hexapoda</taxon>
        <taxon>Insecta</taxon>
        <taxon>Pterygota</taxon>
        <taxon>Neoptera</taxon>
        <taxon>Endopterygota</taxon>
        <taxon>Diptera</taxon>
        <taxon>Nematocera</taxon>
        <taxon>Chironomoidea</taxon>
        <taxon>Simuliidae</taxon>
        <taxon>Simulium</taxon>
    </lineage>
</organism>
<evidence type="ECO:0000256" key="12">
    <source>
        <dbReference type="RuleBase" id="RU003661"/>
    </source>
</evidence>
<geneLocation type="mitochondrion" evidence="14"/>
<protein>
    <recommendedName>
        <fullName evidence="12">ATP synthase complex subunit 8</fullName>
    </recommendedName>
</protein>
<keyword evidence="4 12" id="KW-0813">Transport</keyword>
<dbReference type="Pfam" id="PF00895">
    <property type="entry name" value="ATP-synt_8"/>
    <property type="match status" value="1"/>
</dbReference>
<dbReference type="InterPro" id="IPR001421">
    <property type="entry name" value="ATP8_metazoa"/>
</dbReference>
<evidence type="ECO:0000256" key="11">
    <source>
        <dbReference type="ARBA" id="ARBA00023136"/>
    </source>
</evidence>
<evidence type="ECO:0000256" key="7">
    <source>
        <dbReference type="ARBA" id="ARBA00022781"/>
    </source>
</evidence>
<evidence type="ECO:0000256" key="3">
    <source>
        <dbReference type="ARBA" id="ARBA00011291"/>
    </source>
</evidence>
<evidence type="ECO:0000256" key="4">
    <source>
        <dbReference type="ARBA" id="ARBA00022448"/>
    </source>
</evidence>
<dbReference type="GO" id="GO:0031966">
    <property type="term" value="C:mitochondrial membrane"/>
    <property type="evidence" value="ECO:0007669"/>
    <property type="project" value="UniProtKB-SubCell"/>
</dbReference>
<gene>
    <name evidence="14" type="primary">ATP8</name>
</gene>
<reference evidence="14" key="1">
    <citation type="journal article" date="2019" name="Int. J. Mol. Sci.">
        <title>Mitochondrial Genomes Provide Insights into the Phylogeny of Culicomorpha (Insecta: Diptera).</title>
        <authorList>
            <person name="Zhang X."/>
            <person name="Kang Z."/>
            <person name="Ding S."/>
            <person name="Wang Y."/>
            <person name="Borkent C."/>
            <person name="Saigusa T."/>
            <person name="Yang D."/>
        </authorList>
    </citation>
    <scope>NUCLEOTIDE SEQUENCE</scope>
</reference>
<evidence type="ECO:0000256" key="10">
    <source>
        <dbReference type="ARBA" id="ARBA00023128"/>
    </source>
</evidence>
<dbReference type="EMBL" id="MK281358">
    <property type="protein sequence ID" value="QBF44158.1"/>
    <property type="molecule type" value="Genomic_DNA"/>
</dbReference>
<name>A0A411NHJ5_9DIPT</name>
<evidence type="ECO:0000256" key="5">
    <source>
        <dbReference type="ARBA" id="ARBA00022547"/>
    </source>
</evidence>
<keyword evidence="6 12" id="KW-0812">Transmembrane</keyword>
<dbReference type="GO" id="GO:0015986">
    <property type="term" value="P:proton motive force-driven ATP synthesis"/>
    <property type="evidence" value="ECO:0007669"/>
    <property type="project" value="InterPro"/>
</dbReference>
<dbReference type="AlphaFoldDB" id="A0A411NHJ5"/>
<keyword evidence="11 13" id="KW-0472">Membrane</keyword>
<evidence type="ECO:0000256" key="13">
    <source>
        <dbReference type="SAM" id="Phobius"/>
    </source>
</evidence>